<evidence type="ECO:0000256" key="1">
    <source>
        <dbReference type="SAM" id="SignalP"/>
    </source>
</evidence>
<accession>A0ABX3NT67</accession>
<dbReference type="Proteomes" id="UP000192277">
    <property type="component" value="Unassembled WGS sequence"/>
</dbReference>
<dbReference type="SUPFAM" id="SSF49344">
    <property type="entry name" value="CBD9-like"/>
    <property type="match status" value="1"/>
</dbReference>
<feature type="chain" id="PRO_5046443739" description="Membrane associated hydrolase" evidence="1">
    <location>
        <begin position="24"/>
        <end position="893"/>
    </location>
</feature>
<dbReference type="Pfam" id="PF19313">
    <property type="entry name" value="DUF5916"/>
    <property type="match status" value="1"/>
</dbReference>
<evidence type="ECO:0000259" key="3">
    <source>
        <dbReference type="Pfam" id="PF19313"/>
    </source>
</evidence>
<protein>
    <recommendedName>
        <fullName evidence="6">Membrane associated hydrolase</fullName>
    </recommendedName>
</protein>
<dbReference type="InterPro" id="IPR010502">
    <property type="entry name" value="Carb-bd_dom_fam9"/>
</dbReference>
<evidence type="ECO:0000313" key="5">
    <source>
        <dbReference type="Proteomes" id="UP000192277"/>
    </source>
</evidence>
<feature type="domain" description="Carbohydrate-binding" evidence="2">
    <location>
        <begin position="47"/>
        <end position="198"/>
    </location>
</feature>
<gene>
    <name evidence="4" type="ORF">A4D02_33835</name>
</gene>
<feature type="domain" description="DUF5916" evidence="3">
    <location>
        <begin position="242"/>
        <end position="889"/>
    </location>
</feature>
<evidence type="ECO:0000259" key="2">
    <source>
        <dbReference type="Pfam" id="PF06452"/>
    </source>
</evidence>
<dbReference type="CDD" id="cd09618">
    <property type="entry name" value="CBM9_like_2"/>
    <property type="match status" value="1"/>
</dbReference>
<dbReference type="Pfam" id="PF06452">
    <property type="entry name" value="CBM9_1"/>
    <property type="match status" value="1"/>
</dbReference>
<reference evidence="4 5" key="1">
    <citation type="submission" date="2016-04" db="EMBL/GenBank/DDBJ databases">
        <authorList>
            <person name="Chen L."/>
            <person name="Zhuang W."/>
            <person name="Wang G."/>
        </authorList>
    </citation>
    <scope>NUCLEOTIDE SEQUENCE [LARGE SCALE GENOMIC DNA]</scope>
    <source>
        <strain evidence="5">GR20</strain>
    </source>
</reference>
<keyword evidence="5" id="KW-1185">Reference proteome</keyword>
<keyword evidence="1" id="KW-0732">Signal</keyword>
<name>A0ABX3NT67_9BACT</name>
<sequence>MNPSKLLLLICFAVTCFTTTAMSQTTDTTVARRSYTTQHIQGNILLDGIPSEDAWNSVAWTGDFTQWQPNEGKAPHQPTEFKILYDEKYLYIAYHCIDKYPDSIIKWMDRRDQFPGDWVEINIDSYHDQRTAFSFTLSVSGVRGDEFVSNNGNNWDANWNPIWFSKTHIDKTGWTAEVKIPFSQLRYGNEVDKTWGIQVTRRIFRKEERSCWQYIPQNSGVWVSRFGELKGLKNIPMHRQVEIAPYVTVQADKYKKEEGNPFAKGFDRKLTGGVDGKYAVTNDLILDFTVNPDFGQVEADPSQVRIDGFQNFFEERRPFFMESRNIFDYQLTGSEAGGDYDSDLLFYSRRIGSSPHYTPDINDNEYLKMPQNTSILGAAKFSGKTRKGWSIGVLESITQKETATIDDNGEKRKVLVEPLTSYFVGRLQKDINGGKTIFGGIITAVNRDGGLNDLLHRQAYSGGLDFFHTWKNRTWYIRGNMIFSEVQGTQAAITNTQTAFEHLFQRIDARNLAVDSNRTSLTGTGGTFRFGKIGGKSGRHGRLFKFETGVTLRSPELELNDIGFMLTANEINHFTWAGFHWPKSFLFFRWARLNYNHWSKWDYSGKFMNQSFNFNSHASFKNNWQIGTGATTAVYDVSNNALRGTTAIRNPGNISHNAYVNTDYRKKIYAYLSIYNQWGFGNTTRYNGVDLTLYFQPMNSLRLSLAGSYSYNWRRQDQFVDNVTYNNTTRTIVSEVKQHTLRFTARLTYNITPDLTIQYYGQPYLNRPVYNHFAYVSNPMAKNYNDRFHPFNNGEVKEVNGVYQVDEQKDGIVDYTFDKPDFNFVQFRSNFVMRWEYKRGSELYVVWSQSNTPDADADLDNNVGISKSLWTNAFDHNAARNIFLVKWTYRFLK</sequence>
<evidence type="ECO:0008006" key="6">
    <source>
        <dbReference type="Google" id="ProtNLM"/>
    </source>
</evidence>
<proteinExistence type="predicted"/>
<dbReference type="InterPro" id="IPR045670">
    <property type="entry name" value="DUF5916"/>
</dbReference>
<dbReference type="Gene3D" id="2.60.40.1190">
    <property type="match status" value="1"/>
</dbReference>
<organism evidence="4 5">
    <name type="scientific">Niastella koreensis</name>
    <dbReference type="NCBI Taxonomy" id="354356"/>
    <lineage>
        <taxon>Bacteria</taxon>
        <taxon>Pseudomonadati</taxon>
        <taxon>Bacteroidota</taxon>
        <taxon>Chitinophagia</taxon>
        <taxon>Chitinophagales</taxon>
        <taxon>Chitinophagaceae</taxon>
        <taxon>Niastella</taxon>
    </lineage>
</organism>
<dbReference type="EMBL" id="LWBO01000020">
    <property type="protein sequence ID" value="OQP45380.1"/>
    <property type="molecule type" value="Genomic_DNA"/>
</dbReference>
<feature type="signal peptide" evidence="1">
    <location>
        <begin position="1"/>
        <end position="23"/>
    </location>
</feature>
<evidence type="ECO:0000313" key="4">
    <source>
        <dbReference type="EMBL" id="OQP45380.1"/>
    </source>
</evidence>
<comment type="caution">
    <text evidence="4">The sequence shown here is derived from an EMBL/GenBank/DDBJ whole genome shotgun (WGS) entry which is preliminary data.</text>
</comment>